<proteinExistence type="predicted"/>
<accession>A0ABV0BWG4</accession>
<comment type="caution">
    <text evidence="1">The sequence shown here is derived from an EMBL/GenBank/DDBJ whole genome shotgun (WGS) entry which is preliminary data.</text>
</comment>
<evidence type="ECO:0008006" key="3">
    <source>
        <dbReference type="Google" id="ProtNLM"/>
    </source>
</evidence>
<dbReference type="Proteomes" id="UP001409291">
    <property type="component" value="Unassembled WGS sequence"/>
</dbReference>
<name>A0ABV0BWG4_9SPHI</name>
<organism evidence="1 2">
    <name type="scientific">Sphingobacterium kitahiroshimense</name>
    <dbReference type="NCBI Taxonomy" id="470446"/>
    <lineage>
        <taxon>Bacteria</taxon>
        <taxon>Pseudomonadati</taxon>
        <taxon>Bacteroidota</taxon>
        <taxon>Sphingobacteriia</taxon>
        <taxon>Sphingobacteriales</taxon>
        <taxon>Sphingobacteriaceae</taxon>
        <taxon>Sphingobacterium</taxon>
    </lineage>
</organism>
<dbReference type="PROSITE" id="PS51257">
    <property type="entry name" value="PROKAR_LIPOPROTEIN"/>
    <property type="match status" value="1"/>
</dbReference>
<keyword evidence="2" id="KW-1185">Reference proteome</keyword>
<sequence length="221" mass="23976">MNRFLALTAFAALLLSVVTSCKKQIEEPVETIHFQLPQNLNLVYGETYKINLPENLKNLDALSLSLDFSQTPNLAIGSASRLHDKLIAGITVDAEKNQIIINTTLLYPSGAPSISGLRIPDNYNITVIAKSSDDAQIGKESLNFKIAPGKIAIKGLEKKDELPYSYMLYSDKGASFELDALATPTAGTNWYMPTASGNENMVKIEGSRILISNSAGDPAQK</sequence>
<reference evidence="1 2" key="1">
    <citation type="submission" date="2024-04" db="EMBL/GenBank/DDBJ databases">
        <title>WGS of bacteria from Torrens River.</title>
        <authorList>
            <person name="Wyrsch E.R."/>
            <person name="Drigo B."/>
        </authorList>
    </citation>
    <scope>NUCLEOTIDE SEQUENCE [LARGE SCALE GENOMIC DNA]</scope>
    <source>
        <strain evidence="1 2">TWI391</strain>
    </source>
</reference>
<dbReference type="RefSeq" id="WP_346581610.1">
    <property type="nucleotide sequence ID" value="NZ_JBDJNQ010000007.1"/>
</dbReference>
<protein>
    <recommendedName>
        <fullName evidence="3">DUF1735 domain-containing protein</fullName>
    </recommendedName>
</protein>
<evidence type="ECO:0000313" key="2">
    <source>
        <dbReference type="Proteomes" id="UP001409291"/>
    </source>
</evidence>
<gene>
    <name evidence="1" type="ORF">ABE541_15075</name>
</gene>
<dbReference type="EMBL" id="JBDJNQ010000007">
    <property type="protein sequence ID" value="MEN5378583.1"/>
    <property type="molecule type" value="Genomic_DNA"/>
</dbReference>
<evidence type="ECO:0000313" key="1">
    <source>
        <dbReference type="EMBL" id="MEN5378583.1"/>
    </source>
</evidence>